<evidence type="ECO:0000256" key="5">
    <source>
        <dbReference type="SAM" id="MobiDB-lite"/>
    </source>
</evidence>
<dbReference type="GO" id="GO:0000027">
    <property type="term" value="P:ribosomal large subunit assembly"/>
    <property type="evidence" value="ECO:0007669"/>
    <property type="project" value="InterPro"/>
</dbReference>
<name>A0A0A1UFU8_ENTIV</name>
<feature type="compositionally biased region" description="Basic residues" evidence="5">
    <location>
        <begin position="12"/>
        <end position="21"/>
    </location>
</feature>
<keyword evidence="3 4" id="KW-0539">Nucleus</keyword>
<comment type="subcellular location">
    <subcellularLocation>
        <location evidence="1 4">Nucleus</location>
        <location evidence="1 4">Nucleolus</location>
    </subcellularLocation>
</comment>
<protein>
    <recommendedName>
        <fullName evidence="4">Ribosome production factor 2 homolog</fullName>
    </recommendedName>
    <alternativeName>
        <fullName evidence="4">Ribosome biogenesis protein RPF2 homolog</fullName>
    </alternativeName>
</protein>
<evidence type="ECO:0000259" key="6">
    <source>
        <dbReference type="PROSITE" id="PS50833"/>
    </source>
</evidence>
<dbReference type="InterPro" id="IPR007109">
    <property type="entry name" value="Brix"/>
</dbReference>
<evidence type="ECO:0000256" key="1">
    <source>
        <dbReference type="ARBA" id="ARBA00004604"/>
    </source>
</evidence>
<dbReference type="RefSeq" id="XP_004258705.1">
    <property type="nucleotide sequence ID" value="XM_004258657.1"/>
</dbReference>
<feature type="compositionally biased region" description="Basic and acidic residues" evidence="5">
    <location>
        <begin position="1"/>
        <end position="11"/>
    </location>
</feature>
<feature type="region of interest" description="Disordered" evidence="5">
    <location>
        <begin position="1"/>
        <end position="29"/>
    </location>
</feature>
<evidence type="ECO:0000256" key="3">
    <source>
        <dbReference type="ARBA" id="ARBA00023242"/>
    </source>
</evidence>
<dbReference type="VEuPathDB" id="AmoebaDB:EIN_399940"/>
<evidence type="ECO:0000313" key="8">
    <source>
        <dbReference type="Proteomes" id="UP000014680"/>
    </source>
</evidence>
<dbReference type="GO" id="GO:0000463">
    <property type="term" value="P:maturation of LSU-rRNA from tricistronic rRNA transcript (SSU-rRNA, 5.8S rRNA, LSU-rRNA)"/>
    <property type="evidence" value="ECO:0007669"/>
    <property type="project" value="TreeGrafter"/>
</dbReference>
<dbReference type="Proteomes" id="UP000014680">
    <property type="component" value="Unassembled WGS sequence"/>
</dbReference>
<dbReference type="OrthoDB" id="407658at2759"/>
<organism evidence="7 8">
    <name type="scientific">Entamoeba invadens IP1</name>
    <dbReference type="NCBI Taxonomy" id="370355"/>
    <lineage>
        <taxon>Eukaryota</taxon>
        <taxon>Amoebozoa</taxon>
        <taxon>Evosea</taxon>
        <taxon>Archamoebae</taxon>
        <taxon>Mastigamoebida</taxon>
        <taxon>Entamoebidae</taxon>
        <taxon>Entamoeba</taxon>
    </lineage>
</organism>
<dbReference type="KEGG" id="eiv:EIN_399940"/>
<dbReference type="OMA" id="CTEWEDY"/>
<dbReference type="GO" id="GO:0005730">
    <property type="term" value="C:nucleolus"/>
    <property type="evidence" value="ECO:0007669"/>
    <property type="project" value="UniProtKB-SubCell"/>
</dbReference>
<dbReference type="GO" id="GO:0019843">
    <property type="term" value="F:rRNA binding"/>
    <property type="evidence" value="ECO:0007669"/>
    <property type="project" value="UniProtKB-UniRule"/>
</dbReference>
<dbReference type="InterPro" id="IPR039770">
    <property type="entry name" value="Rpf2"/>
</dbReference>
<feature type="domain" description="Brix" evidence="6">
    <location>
        <begin position="35"/>
        <end position="233"/>
    </location>
</feature>
<proteinExistence type="inferred from homology"/>
<accession>A0A0A1UFU8</accession>
<comment type="similarity">
    <text evidence="2 4">Belongs to the RPF2 family.</text>
</comment>
<dbReference type="SMART" id="SM00879">
    <property type="entry name" value="Brix"/>
    <property type="match status" value="1"/>
</dbReference>
<evidence type="ECO:0000313" key="7">
    <source>
        <dbReference type="EMBL" id="ELP91934.1"/>
    </source>
</evidence>
<reference evidence="7 8" key="1">
    <citation type="submission" date="2012-10" db="EMBL/GenBank/DDBJ databases">
        <authorList>
            <person name="Zafar N."/>
            <person name="Inman J."/>
            <person name="Hall N."/>
            <person name="Lorenzi H."/>
            <person name="Caler E."/>
        </authorList>
    </citation>
    <scope>NUCLEOTIDE SEQUENCE [LARGE SCALE GENOMIC DNA]</scope>
    <source>
        <strain evidence="7 8">IP1</strain>
    </source>
</reference>
<dbReference type="PROSITE" id="PS50833">
    <property type="entry name" value="BRIX"/>
    <property type="match status" value="1"/>
</dbReference>
<keyword evidence="8" id="KW-1185">Reference proteome</keyword>
<dbReference type="PANTHER" id="PTHR12728:SF0">
    <property type="entry name" value="RIBOSOME PRODUCTION FACTOR 2 HOMOLOG"/>
    <property type="match status" value="1"/>
</dbReference>
<dbReference type="PANTHER" id="PTHR12728">
    <property type="entry name" value="BRIX DOMAIN CONTAINING PROTEIN"/>
    <property type="match status" value="1"/>
</dbReference>
<dbReference type="EMBL" id="KB206411">
    <property type="protein sequence ID" value="ELP91934.1"/>
    <property type="molecule type" value="Genomic_DNA"/>
</dbReference>
<dbReference type="Pfam" id="PF04427">
    <property type="entry name" value="Brix"/>
    <property type="match status" value="1"/>
</dbReference>
<evidence type="ECO:0000256" key="4">
    <source>
        <dbReference type="RuleBase" id="RU367086"/>
    </source>
</evidence>
<dbReference type="AlphaFoldDB" id="A0A0A1UFU8"/>
<dbReference type="GeneID" id="14890896"/>
<evidence type="ECO:0000256" key="2">
    <source>
        <dbReference type="ARBA" id="ARBA00010782"/>
    </source>
</evidence>
<sequence length="302" mass="35345">MPSKTKPTEKKKSFHKKKGWKRLAEREPKVKENPKTAIFMKGRKTTQLLTEAMDDLGFYKKPYLKKFNHKHEIQPFDDETPIEVYSKGQDASLTLFGNSTKKRPNCLTFIRCYDHRVLDMIELKIEEYTPIREFKGEKPPTCPRVLFSFVGSAFETDEQFKMFKNIIVDFYKNDQHDKFNVEEITTVMAFSVVDGKILMSVYHVTVDNNLPVYNEVGPRFVFAPERNYFAANDLREEAMQIPPQLAKPKKKKNVTKDMFGQVIGKVHAQTEDLSQLAKKIRLPKALRQEKKDKKEKKLTRKE</sequence>
<gene>
    <name evidence="7" type="ORF">EIN_399940</name>
</gene>